<keyword evidence="1" id="KW-0472">Membrane</keyword>
<dbReference type="AlphaFoldDB" id="A0A517PWL8"/>
<dbReference type="GO" id="GO:0016989">
    <property type="term" value="F:sigma factor antagonist activity"/>
    <property type="evidence" value="ECO:0007669"/>
    <property type="project" value="TreeGrafter"/>
</dbReference>
<keyword evidence="1" id="KW-0812">Transmembrane</keyword>
<dbReference type="Gene3D" id="2.60.120.200">
    <property type="match status" value="1"/>
</dbReference>
<dbReference type="PANTHER" id="PTHR30273:SF2">
    <property type="entry name" value="PROTEIN FECR"/>
    <property type="match status" value="1"/>
</dbReference>
<keyword evidence="3" id="KW-1185">Reference proteome</keyword>
<dbReference type="SUPFAM" id="SSF49899">
    <property type="entry name" value="Concanavalin A-like lectins/glucanases"/>
    <property type="match status" value="1"/>
</dbReference>
<dbReference type="RefSeq" id="WP_145191651.1">
    <property type="nucleotide sequence ID" value="NZ_CP036266.1"/>
</dbReference>
<proteinExistence type="predicted"/>
<evidence type="ECO:0000313" key="2">
    <source>
        <dbReference type="EMBL" id="QDT23769.1"/>
    </source>
</evidence>
<keyword evidence="1" id="KW-1133">Transmembrane helix</keyword>
<feature type="transmembrane region" description="Helical" evidence="1">
    <location>
        <begin position="91"/>
        <end position="114"/>
    </location>
</feature>
<evidence type="ECO:0000313" key="3">
    <source>
        <dbReference type="Proteomes" id="UP000320421"/>
    </source>
</evidence>
<accession>A0A517PWL8</accession>
<organism evidence="2 3">
    <name type="scientific">Gimesia chilikensis</name>
    <dbReference type="NCBI Taxonomy" id="2605989"/>
    <lineage>
        <taxon>Bacteria</taxon>
        <taxon>Pseudomonadati</taxon>
        <taxon>Planctomycetota</taxon>
        <taxon>Planctomycetia</taxon>
        <taxon>Planctomycetales</taxon>
        <taxon>Planctomycetaceae</taxon>
        <taxon>Gimesia</taxon>
    </lineage>
</organism>
<sequence length="567" mass="61968">MTQPDPDIREQILELADAQCAGIITEDELAALEGLLTAHPEYRREYLNYVFVHIGLAGTAQARVLQDPEAELPLSVKPATDNTSEPIERGYLVMLIPIVCSAICLGAVGIFLLMGDFQGLWEPEMVLQQRSKYYFDDSASPPEEIASVNQVARARWELLGNSPAVTDRFQPGTVKVTSGEVEFAFSGGADINVVSPSLFGFERKDQGTLFSGSVSTQRSDRKALFRLETPSIELIDQGTEYEVSVNEAAETFVHVLDGQLAVKPRGRLPRFYWNFDEAPQTALSDMLNQSPVQAGKNALRVQGLIGPGAIQFNNRPDASLRLGNGGGQEVGTGDYAVSTGITIEALVVSDWKAAESPQTRAPFDYDEIFRKEDGSYRILLSFQNDDKAGITQIPQVGDGPCLSFGLYLSGLGYSELDMPLDGKEGRPTLAEMRDGQPHHIVATYNGWTGEKAIYIDGIMRMSHRFPVGTMIISGGAAPAVIGNLISAQSATLVGREPFNGVIDEVAFYDYALNAGTIATHFSLFKAGKDYFDGQFLDILRQEKQEDYLLIHKGQKMKFSAETGKPVL</sequence>
<dbReference type="OrthoDB" id="261210at2"/>
<protein>
    <submittedName>
        <fullName evidence="2">FecR protein</fullName>
    </submittedName>
</protein>
<dbReference type="PANTHER" id="PTHR30273">
    <property type="entry name" value="PERIPLASMIC SIGNAL SENSOR AND SIGMA FACTOR ACTIVATOR FECR-RELATED"/>
    <property type="match status" value="1"/>
</dbReference>
<reference evidence="2 3" key="1">
    <citation type="submission" date="2019-02" db="EMBL/GenBank/DDBJ databases">
        <title>Deep-cultivation of Planctomycetes and their phenomic and genomic characterization uncovers novel biology.</title>
        <authorList>
            <person name="Wiegand S."/>
            <person name="Jogler M."/>
            <person name="Boedeker C."/>
            <person name="Pinto D."/>
            <person name="Vollmers J."/>
            <person name="Rivas-Marin E."/>
            <person name="Kohn T."/>
            <person name="Peeters S.H."/>
            <person name="Heuer A."/>
            <person name="Rast P."/>
            <person name="Oberbeckmann S."/>
            <person name="Bunk B."/>
            <person name="Jeske O."/>
            <person name="Meyerdierks A."/>
            <person name="Storesund J.E."/>
            <person name="Kallscheuer N."/>
            <person name="Luecker S."/>
            <person name="Lage O.M."/>
            <person name="Pohl T."/>
            <person name="Merkel B.J."/>
            <person name="Hornburger P."/>
            <person name="Mueller R.-W."/>
            <person name="Bruemmer F."/>
            <person name="Labrenz M."/>
            <person name="Spormann A.M."/>
            <person name="Op den Camp H."/>
            <person name="Overmann J."/>
            <person name="Amann R."/>
            <person name="Jetten M.S.M."/>
            <person name="Mascher T."/>
            <person name="Medema M.H."/>
            <person name="Devos D.P."/>
            <person name="Kaster A.-K."/>
            <person name="Ovreas L."/>
            <person name="Rohde M."/>
            <person name="Galperin M.Y."/>
            <person name="Jogler C."/>
        </authorList>
    </citation>
    <scope>NUCLEOTIDE SEQUENCE [LARGE SCALE GENOMIC DNA]</scope>
    <source>
        <strain evidence="2 3">HG66A1</strain>
    </source>
</reference>
<gene>
    <name evidence="2" type="ORF">HG66A1_55930</name>
</gene>
<dbReference type="EMBL" id="CP036266">
    <property type="protein sequence ID" value="QDT23769.1"/>
    <property type="molecule type" value="Genomic_DNA"/>
</dbReference>
<dbReference type="InterPro" id="IPR013320">
    <property type="entry name" value="ConA-like_dom_sf"/>
</dbReference>
<name>A0A517PWL8_9PLAN</name>
<evidence type="ECO:0000256" key="1">
    <source>
        <dbReference type="SAM" id="Phobius"/>
    </source>
</evidence>
<dbReference type="Proteomes" id="UP000320421">
    <property type="component" value="Chromosome"/>
</dbReference>
<dbReference type="Pfam" id="PF13385">
    <property type="entry name" value="Laminin_G_3"/>
    <property type="match status" value="1"/>
</dbReference>
<dbReference type="InterPro" id="IPR012373">
    <property type="entry name" value="Ferrdict_sens_TM"/>
</dbReference>